<evidence type="ECO:0000313" key="8">
    <source>
        <dbReference type="EMBL" id="XDK26064.1"/>
    </source>
</evidence>
<feature type="transmembrane region" description="Helical" evidence="6">
    <location>
        <begin position="96"/>
        <end position="117"/>
    </location>
</feature>
<reference evidence="8" key="1">
    <citation type="submission" date="2024-07" db="EMBL/GenBank/DDBJ databases">
        <title>Genome Analysis of a Potential Novel Vibrio Species Secreting pH- and Thermo-stable Alginate Lyase and its Application in Producing Alginate Oligosaccharides.</title>
        <authorList>
            <person name="Huang H."/>
            <person name="Bao K."/>
        </authorList>
    </citation>
    <scope>NUCLEOTIDE SEQUENCE</scope>
    <source>
        <strain evidence="8">HB236076</strain>
    </source>
</reference>
<organism evidence="8">
    <name type="scientific">Vibrio sp. HB236076</name>
    <dbReference type="NCBI Taxonomy" id="3232307"/>
    <lineage>
        <taxon>Bacteria</taxon>
        <taxon>Pseudomonadati</taxon>
        <taxon>Pseudomonadota</taxon>
        <taxon>Gammaproteobacteria</taxon>
        <taxon>Vibrionales</taxon>
        <taxon>Vibrionaceae</taxon>
        <taxon>Vibrio</taxon>
    </lineage>
</organism>
<accession>A0AB39HIK4</accession>
<keyword evidence="5 6" id="KW-0472">Membrane</keyword>
<keyword evidence="3 6" id="KW-0812">Transmembrane</keyword>
<sequence length="298" mass="31680">MEKKKYYQGILCLVVASLLWGTTGTAASFLPQVNALAIGAMTMSLGGVLLAYRSRRSISADKSRLRQHNKTVLIGALCVFTYPLAFYLSMRLSGVAIGTVISIASAPFFSAVLDYVISKQVISRRWWGAFLLGGAGVFLLCVPSSQQLDAQSSNAFGVGLALVAGLSYAGYTKAGKRLMDAQISSSSAMASMFLVAAFLLLPTLWFTGEGLSIQWQTVGVLIYLGVIPMFVGYVLFGQGLSVMPASQVTLITLLEPVIAAVLAVCIVGEHLGIRGTLGVVMVILCILVQSRQKSTMSD</sequence>
<keyword evidence="4 6" id="KW-1133">Transmembrane helix</keyword>
<protein>
    <submittedName>
        <fullName evidence="8">EamA family transporter</fullName>
    </submittedName>
</protein>
<proteinExistence type="predicted"/>
<keyword evidence="2" id="KW-1003">Cell membrane</keyword>
<feature type="domain" description="EamA" evidence="7">
    <location>
        <begin position="9"/>
        <end position="140"/>
    </location>
</feature>
<evidence type="ECO:0000259" key="7">
    <source>
        <dbReference type="Pfam" id="PF00892"/>
    </source>
</evidence>
<feature type="transmembrane region" description="Helical" evidence="6">
    <location>
        <begin position="248"/>
        <end position="267"/>
    </location>
</feature>
<feature type="transmembrane region" description="Helical" evidence="6">
    <location>
        <begin position="129"/>
        <end position="148"/>
    </location>
</feature>
<dbReference type="EMBL" id="CP162601">
    <property type="protein sequence ID" value="XDK26064.1"/>
    <property type="molecule type" value="Genomic_DNA"/>
</dbReference>
<evidence type="ECO:0000256" key="2">
    <source>
        <dbReference type="ARBA" id="ARBA00022475"/>
    </source>
</evidence>
<gene>
    <name evidence="8" type="ORF">AB0763_05340</name>
</gene>
<feature type="transmembrane region" description="Helical" evidence="6">
    <location>
        <begin position="213"/>
        <end position="236"/>
    </location>
</feature>
<dbReference type="KEGG" id="vih:AB0763_05340"/>
<dbReference type="InterPro" id="IPR037185">
    <property type="entry name" value="EmrE-like"/>
</dbReference>
<evidence type="ECO:0000256" key="3">
    <source>
        <dbReference type="ARBA" id="ARBA00022692"/>
    </source>
</evidence>
<dbReference type="PANTHER" id="PTHR42920:SF11">
    <property type="entry name" value="INNER MEMBRANE PROTEIN YTFF"/>
    <property type="match status" value="1"/>
</dbReference>
<comment type="subcellular location">
    <subcellularLocation>
        <location evidence="1">Cell membrane</location>
        <topology evidence="1">Multi-pass membrane protein</topology>
    </subcellularLocation>
</comment>
<name>A0AB39HIK4_9VIBR</name>
<dbReference type="Pfam" id="PF00892">
    <property type="entry name" value="EamA"/>
    <property type="match status" value="2"/>
</dbReference>
<dbReference type="AlphaFoldDB" id="A0AB39HIK4"/>
<feature type="transmembrane region" description="Helical" evidence="6">
    <location>
        <begin position="273"/>
        <end position="290"/>
    </location>
</feature>
<dbReference type="GO" id="GO:0005886">
    <property type="term" value="C:plasma membrane"/>
    <property type="evidence" value="ECO:0007669"/>
    <property type="project" value="UniProtKB-SubCell"/>
</dbReference>
<dbReference type="SUPFAM" id="SSF103481">
    <property type="entry name" value="Multidrug resistance efflux transporter EmrE"/>
    <property type="match status" value="2"/>
</dbReference>
<feature type="domain" description="EamA" evidence="7">
    <location>
        <begin position="156"/>
        <end position="288"/>
    </location>
</feature>
<feature type="transmembrane region" description="Helical" evidence="6">
    <location>
        <begin position="183"/>
        <end position="207"/>
    </location>
</feature>
<feature type="transmembrane region" description="Helical" evidence="6">
    <location>
        <begin position="154"/>
        <end position="171"/>
    </location>
</feature>
<dbReference type="RefSeq" id="WP_306101276.1">
    <property type="nucleotide sequence ID" value="NZ_CP162601.1"/>
</dbReference>
<feature type="transmembrane region" description="Helical" evidence="6">
    <location>
        <begin position="72"/>
        <end position="90"/>
    </location>
</feature>
<feature type="transmembrane region" description="Helical" evidence="6">
    <location>
        <begin position="36"/>
        <end position="52"/>
    </location>
</feature>
<evidence type="ECO:0000256" key="1">
    <source>
        <dbReference type="ARBA" id="ARBA00004651"/>
    </source>
</evidence>
<dbReference type="PANTHER" id="PTHR42920">
    <property type="entry name" value="OS03G0707200 PROTEIN-RELATED"/>
    <property type="match status" value="1"/>
</dbReference>
<evidence type="ECO:0000256" key="5">
    <source>
        <dbReference type="ARBA" id="ARBA00023136"/>
    </source>
</evidence>
<dbReference type="InterPro" id="IPR051258">
    <property type="entry name" value="Diverse_Substrate_Transporter"/>
</dbReference>
<dbReference type="InterPro" id="IPR000620">
    <property type="entry name" value="EamA_dom"/>
</dbReference>
<evidence type="ECO:0000256" key="6">
    <source>
        <dbReference type="SAM" id="Phobius"/>
    </source>
</evidence>
<evidence type="ECO:0000256" key="4">
    <source>
        <dbReference type="ARBA" id="ARBA00022989"/>
    </source>
</evidence>